<dbReference type="InterPro" id="IPR036890">
    <property type="entry name" value="HATPase_C_sf"/>
</dbReference>
<evidence type="ECO:0000256" key="1">
    <source>
        <dbReference type="ARBA" id="ARBA00000085"/>
    </source>
</evidence>
<evidence type="ECO:0000313" key="10">
    <source>
        <dbReference type="Proteomes" id="UP000774000"/>
    </source>
</evidence>
<dbReference type="InterPro" id="IPR036097">
    <property type="entry name" value="HisK_dim/P_sf"/>
</dbReference>
<dbReference type="Pfam" id="PF00512">
    <property type="entry name" value="HisKA"/>
    <property type="match status" value="1"/>
</dbReference>
<keyword evidence="5" id="KW-0808">Transferase</keyword>
<evidence type="ECO:0000256" key="6">
    <source>
        <dbReference type="ARBA" id="ARBA00022777"/>
    </source>
</evidence>
<dbReference type="CDD" id="cd00082">
    <property type="entry name" value="HisKA"/>
    <property type="match status" value="1"/>
</dbReference>
<dbReference type="GO" id="GO:0000156">
    <property type="term" value="F:phosphorelay response regulator activity"/>
    <property type="evidence" value="ECO:0007669"/>
    <property type="project" value="TreeGrafter"/>
</dbReference>
<dbReference type="InterPro" id="IPR025847">
    <property type="entry name" value="MEDS_domain"/>
</dbReference>
<dbReference type="InterPro" id="IPR050351">
    <property type="entry name" value="BphY/WalK/GraS-like"/>
</dbReference>
<evidence type="ECO:0000256" key="7">
    <source>
        <dbReference type="ARBA" id="ARBA00023012"/>
    </source>
</evidence>
<dbReference type="FunFam" id="3.30.565.10:FF:000006">
    <property type="entry name" value="Sensor histidine kinase WalK"/>
    <property type="match status" value="1"/>
</dbReference>
<dbReference type="Pfam" id="PF14417">
    <property type="entry name" value="MEDS"/>
    <property type="match status" value="1"/>
</dbReference>
<dbReference type="SMART" id="SM00387">
    <property type="entry name" value="HATPase_c"/>
    <property type="match status" value="1"/>
</dbReference>
<dbReference type="Proteomes" id="UP000774000">
    <property type="component" value="Unassembled WGS sequence"/>
</dbReference>
<name>A0A938XTA9_9FIRM</name>
<dbReference type="RefSeq" id="WP_204702193.1">
    <property type="nucleotide sequence ID" value="NZ_JAFBDQ010000012.1"/>
</dbReference>
<keyword evidence="4" id="KW-0597">Phosphoprotein</keyword>
<dbReference type="EC" id="2.7.13.3" evidence="3"/>
<dbReference type="GO" id="GO:0007234">
    <property type="term" value="P:osmosensory signaling via phosphorelay pathway"/>
    <property type="evidence" value="ECO:0007669"/>
    <property type="project" value="TreeGrafter"/>
</dbReference>
<keyword evidence="7" id="KW-0902">Two-component regulatory system</keyword>
<comment type="caution">
    <text evidence="9">The sequence shown here is derived from an EMBL/GenBank/DDBJ whole genome shotgun (WGS) entry which is preliminary data.</text>
</comment>
<evidence type="ECO:0000256" key="3">
    <source>
        <dbReference type="ARBA" id="ARBA00012438"/>
    </source>
</evidence>
<dbReference type="GO" id="GO:0016020">
    <property type="term" value="C:membrane"/>
    <property type="evidence" value="ECO:0007669"/>
    <property type="project" value="UniProtKB-SubCell"/>
</dbReference>
<dbReference type="Pfam" id="PF02518">
    <property type="entry name" value="HATPase_c"/>
    <property type="match status" value="1"/>
</dbReference>
<organism evidence="9 10">
    <name type="scientific">Halanaerobacter jeridensis</name>
    <dbReference type="NCBI Taxonomy" id="706427"/>
    <lineage>
        <taxon>Bacteria</taxon>
        <taxon>Bacillati</taxon>
        <taxon>Bacillota</taxon>
        <taxon>Clostridia</taxon>
        <taxon>Halanaerobiales</taxon>
        <taxon>Halobacteroidaceae</taxon>
        <taxon>Halanaerobacter</taxon>
    </lineage>
</organism>
<protein>
    <recommendedName>
        <fullName evidence="3">histidine kinase</fullName>
        <ecNumber evidence="3">2.7.13.3</ecNumber>
    </recommendedName>
</protein>
<dbReference type="Gene3D" id="3.30.565.10">
    <property type="entry name" value="Histidine kinase-like ATPase, C-terminal domain"/>
    <property type="match status" value="1"/>
</dbReference>
<dbReference type="PANTHER" id="PTHR42878:SF15">
    <property type="entry name" value="BACTERIOPHYTOCHROME"/>
    <property type="match status" value="1"/>
</dbReference>
<dbReference type="InterPro" id="IPR005467">
    <property type="entry name" value="His_kinase_dom"/>
</dbReference>
<dbReference type="InterPro" id="IPR003661">
    <property type="entry name" value="HisK_dim/P_dom"/>
</dbReference>
<reference evidence="9" key="1">
    <citation type="submission" date="2021-01" db="EMBL/GenBank/DDBJ databases">
        <title>Genomic Encyclopedia of Type Strains, Phase IV (KMG-IV): sequencing the most valuable type-strain genomes for metagenomic binning, comparative biology and taxonomic classification.</title>
        <authorList>
            <person name="Goeker M."/>
        </authorList>
    </citation>
    <scope>NUCLEOTIDE SEQUENCE</scope>
    <source>
        <strain evidence="9">DSM 23230</strain>
    </source>
</reference>
<dbReference type="InterPro" id="IPR003594">
    <property type="entry name" value="HATPase_dom"/>
</dbReference>
<dbReference type="InterPro" id="IPR004358">
    <property type="entry name" value="Sig_transdc_His_kin-like_C"/>
</dbReference>
<dbReference type="PANTHER" id="PTHR42878">
    <property type="entry name" value="TWO-COMPONENT HISTIDINE KINASE"/>
    <property type="match status" value="1"/>
</dbReference>
<evidence type="ECO:0000256" key="2">
    <source>
        <dbReference type="ARBA" id="ARBA00004370"/>
    </source>
</evidence>
<feature type="domain" description="Histidine kinase" evidence="8">
    <location>
        <begin position="244"/>
        <end position="475"/>
    </location>
</feature>
<evidence type="ECO:0000256" key="4">
    <source>
        <dbReference type="ARBA" id="ARBA00022553"/>
    </source>
</evidence>
<keyword evidence="6 9" id="KW-0418">Kinase</keyword>
<keyword evidence="10" id="KW-1185">Reference proteome</keyword>
<dbReference type="SUPFAM" id="SSF47384">
    <property type="entry name" value="Homodimeric domain of signal transducing histidine kinase"/>
    <property type="match status" value="1"/>
</dbReference>
<proteinExistence type="predicted"/>
<sequence>MTKVTSNFDEIKPQDHLCLLYEGHEEWKSAVTDFLKTGLRQNHRCLYISGAYSTTKVKKYLIEAGVAVENKIESEQLILLDKEDSYAQNKEFIPDKMIDFLKKEANRAIADGYDSLRVTGEISWALNYERGKEKIIEYEFKLNQKLFPDYPVIALCRYNLNKFTPEMIKNVIKVHPYIVLNEQVQSNPYYIEPQKFNSQQEEVEQWIENISSFTKLKGRFRTSIKRSQNQLEEKNRKLEQLLYSTSHDLRSPLLNIKGFSEEIKHDFEVVKRLINNQTNNEDKLNYYLEESLPEDIDYILKSVKRMDDLLKELLKLSRITVKDLDKELVNTNQLIQSIKDNFAYQLEEKNVNLTVDQLPDCYGDKKQLKRVFSNLLDNAIKYLNQSGENRIEIKGWNLDKRVVYAVADNGIGIVASEQEEIFDIFTRVTNQASVSGEGIGLALIKEIIDLHQGKIWLESKEKVGSIFFFAIPKLNFWQN</sequence>
<dbReference type="SMART" id="SM00388">
    <property type="entry name" value="HisKA"/>
    <property type="match status" value="1"/>
</dbReference>
<evidence type="ECO:0000259" key="8">
    <source>
        <dbReference type="PROSITE" id="PS50109"/>
    </source>
</evidence>
<dbReference type="GO" id="GO:0000155">
    <property type="term" value="F:phosphorelay sensor kinase activity"/>
    <property type="evidence" value="ECO:0007669"/>
    <property type="project" value="InterPro"/>
</dbReference>
<gene>
    <name evidence="9" type="ORF">JOC47_002310</name>
</gene>
<dbReference type="EMBL" id="JAFBDQ010000012">
    <property type="protein sequence ID" value="MBM7557444.1"/>
    <property type="molecule type" value="Genomic_DNA"/>
</dbReference>
<dbReference type="PRINTS" id="PR00344">
    <property type="entry name" value="BCTRLSENSOR"/>
</dbReference>
<accession>A0A938XTA9</accession>
<dbReference type="Gene3D" id="1.10.287.130">
    <property type="match status" value="1"/>
</dbReference>
<dbReference type="PROSITE" id="PS50109">
    <property type="entry name" value="HIS_KIN"/>
    <property type="match status" value="1"/>
</dbReference>
<dbReference type="AlphaFoldDB" id="A0A938XTA9"/>
<comment type="catalytic activity">
    <reaction evidence="1">
        <text>ATP + protein L-histidine = ADP + protein N-phospho-L-histidine.</text>
        <dbReference type="EC" id="2.7.13.3"/>
    </reaction>
</comment>
<evidence type="ECO:0000313" key="9">
    <source>
        <dbReference type="EMBL" id="MBM7557444.1"/>
    </source>
</evidence>
<comment type="subcellular location">
    <subcellularLocation>
        <location evidence="2">Membrane</location>
    </subcellularLocation>
</comment>
<evidence type="ECO:0000256" key="5">
    <source>
        <dbReference type="ARBA" id="ARBA00022679"/>
    </source>
</evidence>
<dbReference type="SUPFAM" id="SSF55874">
    <property type="entry name" value="ATPase domain of HSP90 chaperone/DNA topoisomerase II/histidine kinase"/>
    <property type="match status" value="1"/>
</dbReference>
<dbReference type="GO" id="GO:0030295">
    <property type="term" value="F:protein kinase activator activity"/>
    <property type="evidence" value="ECO:0007669"/>
    <property type="project" value="TreeGrafter"/>
</dbReference>